<keyword evidence="1" id="KW-0472">Membrane</keyword>
<sequence>MWEFVKDLWAFMRQRKKVWLFPLVLTLVMLGGLIVITQGSAVAPFIYTLF</sequence>
<evidence type="ECO:0000256" key="1">
    <source>
        <dbReference type="SAM" id="Phobius"/>
    </source>
</evidence>
<dbReference type="AlphaFoldDB" id="Q2SQE4"/>
<keyword evidence="1" id="KW-1133">Transmembrane helix</keyword>
<dbReference type="Pfam" id="PF19451">
    <property type="entry name" value="DUF5989"/>
    <property type="match status" value="1"/>
</dbReference>
<dbReference type="eggNOG" id="ENOG5033AFZ">
    <property type="taxonomic scope" value="Bacteria"/>
</dbReference>
<dbReference type="EMBL" id="CP000155">
    <property type="protein sequence ID" value="ABC27130.1"/>
    <property type="molecule type" value="Genomic_DNA"/>
</dbReference>
<evidence type="ECO:0000313" key="3">
    <source>
        <dbReference type="Proteomes" id="UP000000238"/>
    </source>
</evidence>
<dbReference type="STRING" id="349521.HCH_00214"/>
<dbReference type="KEGG" id="hch:HCH_00214"/>
<gene>
    <name evidence="2" type="ordered locus">HCH_00214</name>
</gene>
<protein>
    <recommendedName>
        <fullName evidence="4">SxtK</fullName>
    </recommendedName>
</protein>
<evidence type="ECO:0008006" key="4">
    <source>
        <dbReference type="Google" id="ProtNLM"/>
    </source>
</evidence>
<organism evidence="2 3">
    <name type="scientific">Hahella chejuensis (strain KCTC 2396)</name>
    <dbReference type="NCBI Taxonomy" id="349521"/>
    <lineage>
        <taxon>Bacteria</taxon>
        <taxon>Pseudomonadati</taxon>
        <taxon>Pseudomonadota</taxon>
        <taxon>Gammaproteobacteria</taxon>
        <taxon>Oceanospirillales</taxon>
        <taxon>Hahellaceae</taxon>
        <taxon>Hahella</taxon>
    </lineage>
</organism>
<keyword evidence="1" id="KW-0812">Transmembrane</keyword>
<dbReference type="InterPro" id="IPR046031">
    <property type="entry name" value="DUF5989"/>
</dbReference>
<evidence type="ECO:0000313" key="2">
    <source>
        <dbReference type="EMBL" id="ABC27130.1"/>
    </source>
</evidence>
<reference evidence="2 3" key="1">
    <citation type="journal article" date="2005" name="Nucleic Acids Res.">
        <title>Genomic blueprint of Hahella chejuensis, a marine microbe producing an algicidal agent.</title>
        <authorList>
            <person name="Jeong H."/>
            <person name="Yim J.H."/>
            <person name="Lee C."/>
            <person name="Choi S.-H."/>
            <person name="Park Y.K."/>
            <person name="Yoon S.H."/>
            <person name="Hur C.-G."/>
            <person name="Kang H.-Y."/>
            <person name="Kim D."/>
            <person name="Lee H.H."/>
            <person name="Park K.H."/>
            <person name="Park S.-H."/>
            <person name="Park H.-S."/>
            <person name="Lee H.K."/>
            <person name="Oh T.K."/>
            <person name="Kim J.F."/>
        </authorList>
    </citation>
    <scope>NUCLEOTIDE SEQUENCE [LARGE SCALE GENOMIC DNA]</scope>
    <source>
        <strain evidence="2 3">KCTC 2396</strain>
    </source>
</reference>
<keyword evidence="3" id="KW-1185">Reference proteome</keyword>
<name>Q2SQE4_HAHCH</name>
<dbReference type="HOGENOM" id="CLU_205202_0_0_6"/>
<accession>Q2SQE4</accession>
<feature type="transmembrane region" description="Helical" evidence="1">
    <location>
        <begin position="20"/>
        <end position="47"/>
    </location>
</feature>
<dbReference type="Proteomes" id="UP000000238">
    <property type="component" value="Chromosome"/>
</dbReference>
<dbReference type="RefSeq" id="WP_011394207.1">
    <property type="nucleotide sequence ID" value="NC_007645.1"/>
</dbReference>
<proteinExistence type="predicted"/>